<accession>A0ABP6YN50</accession>
<evidence type="ECO:0000256" key="6">
    <source>
        <dbReference type="SAM" id="SignalP"/>
    </source>
</evidence>
<dbReference type="InterPro" id="IPR002491">
    <property type="entry name" value="ABC_transptr_periplasmic_BD"/>
</dbReference>
<evidence type="ECO:0000256" key="1">
    <source>
        <dbReference type="ARBA" id="ARBA00004196"/>
    </source>
</evidence>
<dbReference type="Gene3D" id="3.40.50.1980">
    <property type="entry name" value="Nitrogenase molybdenum iron protein domain"/>
    <property type="match status" value="2"/>
</dbReference>
<keyword evidence="3" id="KW-0813">Transport</keyword>
<dbReference type="EMBL" id="BAAAZN010000034">
    <property type="protein sequence ID" value="GAA3587069.1"/>
    <property type="molecule type" value="Genomic_DNA"/>
</dbReference>
<evidence type="ECO:0000313" key="9">
    <source>
        <dbReference type="Proteomes" id="UP001500689"/>
    </source>
</evidence>
<keyword evidence="9" id="KW-1185">Reference proteome</keyword>
<comment type="subcellular location">
    <subcellularLocation>
        <location evidence="1">Cell envelope</location>
    </subcellularLocation>
</comment>
<organism evidence="8 9">
    <name type="scientific">Amycolatopsis ultiminotia</name>
    <dbReference type="NCBI Taxonomy" id="543629"/>
    <lineage>
        <taxon>Bacteria</taxon>
        <taxon>Bacillati</taxon>
        <taxon>Actinomycetota</taxon>
        <taxon>Actinomycetes</taxon>
        <taxon>Pseudonocardiales</taxon>
        <taxon>Pseudonocardiaceae</taxon>
        <taxon>Amycolatopsis</taxon>
    </lineage>
</organism>
<comment type="similarity">
    <text evidence="2">Belongs to the bacterial solute-binding protein 8 family.</text>
</comment>
<dbReference type="InterPro" id="IPR051313">
    <property type="entry name" value="Bact_iron-sidero_bind"/>
</dbReference>
<name>A0ABP6YN50_9PSEU</name>
<proteinExistence type="inferred from homology"/>
<reference evidence="9" key="1">
    <citation type="journal article" date="2019" name="Int. J. Syst. Evol. Microbiol.">
        <title>The Global Catalogue of Microorganisms (GCM) 10K type strain sequencing project: providing services to taxonomists for standard genome sequencing and annotation.</title>
        <authorList>
            <consortium name="The Broad Institute Genomics Platform"/>
            <consortium name="The Broad Institute Genome Sequencing Center for Infectious Disease"/>
            <person name="Wu L."/>
            <person name="Ma J."/>
        </authorList>
    </citation>
    <scope>NUCLEOTIDE SEQUENCE [LARGE SCALE GENOMIC DNA]</scope>
    <source>
        <strain evidence="9">JCM 16898</strain>
    </source>
</reference>
<feature type="region of interest" description="Disordered" evidence="5">
    <location>
        <begin position="30"/>
        <end position="50"/>
    </location>
</feature>
<dbReference type="CDD" id="cd01146">
    <property type="entry name" value="FhuD"/>
    <property type="match status" value="1"/>
</dbReference>
<comment type="caution">
    <text evidence="8">The sequence shown here is derived from an EMBL/GenBank/DDBJ whole genome shotgun (WGS) entry which is preliminary data.</text>
</comment>
<evidence type="ECO:0000256" key="5">
    <source>
        <dbReference type="SAM" id="MobiDB-lite"/>
    </source>
</evidence>
<dbReference type="RefSeq" id="WP_344869260.1">
    <property type="nucleotide sequence ID" value="NZ_BAAAZN010000034.1"/>
</dbReference>
<keyword evidence="4 6" id="KW-0732">Signal</keyword>
<evidence type="ECO:0000256" key="2">
    <source>
        <dbReference type="ARBA" id="ARBA00008814"/>
    </source>
</evidence>
<evidence type="ECO:0000313" key="8">
    <source>
        <dbReference type="EMBL" id="GAA3587069.1"/>
    </source>
</evidence>
<dbReference type="Pfam" id="PF01497">
    <property type="entry name" value="Peripla_BP_2"/>
    <property type="match status" value="1"/>
</dbReference>
<protein>
    <submittedName>
        <fullName evidence="8">Iron-siderophore ABC transporter substrate-binding protein</fullName>
    </submittedName>
</protein>
<sequence length="322" mass="33442">MNRPTAAWRMLTAVAAAFVLLGTLTACGGSSTEATSTAPSTKSFHDANGTTVQIPVKPEKVVTLSETALDDALALGVRPVGTTAGRGQDGPPSYLTAQAAGIPIVASTKEPNLEQILAQDPDLIIVDDTTGARNQFAELQKIAPTVWAANPAIGWQAYFTKIADVLGRQDEATKVLGSIRHKTEETKAKAAGKLPATASVVRWADSGPAISGGNSLASLLLSQVGLTRPPSQQNVDSKNRAGQTVSLEQLDLIDADYLFVGVLGDVRAGQAALDRARKLPNFAQLNAVRGNRTKVVDGTAWTSSSGPLGVNVILDDIAATLG</sequence>
<evidence type="ECO:0000259" key="7">
    <source>
        <dbReference type="PROSITE" id="PS50983"/>
    </source>
</evidence>
<dbReference type="PROSITE" id="PS50983">
    <property type="entry name" value="FE_B12_PBP"/>
    <property type="match status" value="1"/>
</dbReference>
<feature type="compositionally biased region" description="Low complexity" evidence="5">
    <location>
        <begin position="30"/>
        <end position="42"/>
    </location>
</feature>
<dbReference type="SUPFAM" id="SSF53807">
    <property type="entry name" value="Helical backbone' metal receptor"/>
    <property type="match status" value="1"/>
</dbReference>
<dbReference type="PROSITE" id="PS51257">
    <property type="entry name" value="PROKAR_LIPOPROTEIN"/>
    <property type="match status" value="1"/>
</dbReference>
<evidence type="ECO:0000256" key="4">
    <source>
        <dbReference type="ARBA" id="ARBA00022729"/>
    </source>
</evidence>
<evidence type="ECO:0000256" key="3">
    <source>
        <dbReference type="ARBA" id="ARBA00022448"/>
    </source>
</evidence>
<feature type="chain" id="PRO_5046377233" evidence="6">
    <location>
        <begin position="29"/>
        <end position="322"/>
    </location>
</feature>
<feature type="signal peptide" evidence="6">
    <location>
        <begin position="1"/>
        <end position="28"/>
    </location>
</feature>
<gene>
    <name evidence="8" type="ORF">GCM10022222_84720</name>
</gene>
<feature type="domain" description="Fe/B12 periplasmic-binding" evidence="7">
    <location>
        <begin position="60"/>
        <end position="322"/>
    </location>
</feature>
<dbReference type="PANTHER" id="PTHR30532:SF25">
    <property type="entry name" value="IRON(III) DICITRATE-BINDING PERIPLASMIC PROTEIN"/>
    <property type="match status" value="1"/>
</dbReference>
<dbReference type="Proteomes" id="UP001500689">
    <property type="component" value="Unassembled WGS sequence"/>
</dbReference>
<dbReference type="PANTHER" id="PTHR30532">
    <property type="entry name" value="IRON III DICITRATE-BINDING PERIPLASMIC PROTEIN"/>
    <property type="match status" value="1"/>
</dbReference>